<evidence type="ECO:0000313" key="4">
    <source>
        <dbReference type="EMBL" id="ACT48007.1"/>
    </source>
</evidence>
<dbReference type="InterPro" id="IPR051911">
    <property type="entry name" value="SDR_oxidoreductase"/>
</dbReference>
<dbReference type="AlphaFoldDB" id="C6WVQ8"/>
<dbReference type="PRINTS" id="PR00081">
    <property type="entry name" value="GDHRDH"/>
</dbReference>
<comment type="similarity">
    <text evidence="1 3">Belongs to the short-chain dehydrogenases/reductases (SDR) family.</text>
</comment>
<reference evidence="5" key="1">
    <citation type="submission" date="2009-07" db="EMBL/GenBank/DDBJ databases">
        <title>Complete sequence of Methylotenera mobilis JLW8.</title>
        <authorList>
            <consortium name="US DOE Joint Genome Institute"/>
            <person name="Lucas S."/>
            <person name="Copeland A."/>
            <person name="Lapidus A."/>
            <person name="Glavina del Rio T."/>
            <person name="Tice H."/>
            <person name="Bruce D."/>
            <person name="Goodwin L."/>
            <person name="Pitluck S."/>
            <person name="LaButti K.M."/>
            <person name="Clum A."/>
            <person name="Larimer F."/>
            <person name="Land M."/>
            <person name="Hauser L."/>
            <person name="Kyrpides N."/>
            <person name="Mikhailova N."/>
            <person name="Kayluzhnaya M."/>
            <person name="Chistoserdova L."/>
        </authorList>
    </citation>
    <scope>NUCLEOTIDE SEQUENCE [LARGE SCALE GENOMIC DNA]</scope>
    <source>
        <strain evidence="5">JLW8 / ATCC BAA-1282 / DSM 17540</strain>
    </source>
</reference>
<dbReference type="NCBIfam" id="NF004823">
    <property type="entry name" value="PRK06179.1"/>
    <property type="match status" value="1"/>
</dbReference>
<organism evidence="4 5">
    <name type="scientific">Methylotenera mobilis (strain JLW8 / ATCC BAA-1282 / DSM 17540)</name>
    <dbReference type="NCBI Taxonomy" id="583345"/>
    <lineage>
        <taxon>Bacteria</taxon>
        <taxon>Pseudomonadati</taxon>
        <taxon>Pseudomonadota</taxon>
        <taxon>Betaproteobacteria</taxon>
        <taxon>Nitrosomonadales</taxon>
        <taxon>Methylophilaceae</taxon>
        <taxon>Methylotenera</taxon>
    </lineage>
</organism>
<name>C6WVQ8_METML</name>
<dbReference type="OrthoDB" id="9789083at2"/>
<keyword evidence="2" id="KW-0560">Oxidoreductase</keyword>
<dbReference type="InterPro" id="IPR002347">
    <property type="entry name" value="SDR_fam"/>
</dbReference>
<dbReference type="eggNOG" id="COG1028">
    <property type="taxonomic scope" value="Bacteria"/>
</dbReference>
<dbReference type="Gene3D" id="3.40.50.720">
    <property type="entry name" value="NAD(P)-binding Rossmann-like Domain"/>
    <property type="match status" value="1"/>
</dbReference>
<dbReference type="CDD" id="cd05374">
    <property type="entry name" value="17beta-HSD-like_SDR_c"/>
    <property type="match status" value="1"/>
</dbReference>
<evidence type="ECO:0000256" key="1">
    <source>
        <dbReference type="ARBA" id="ARBA00006484"/>
    </source>
</evidence>
<proteinExistence type="inferred from homology"/>
<dbReference type="KEGG" id="mmb:Mmol_1099"/>
<protein>
    <submittedName>
        <fullName evidence="4">Short-chain dehydrogenase/reductase SDR</fullName>
    </submittedName>
</protein>
<reference evidence="4 5" key="2">
    <citation type="journal article" date="2011" name="J. Bacteriol.">
        <title>Genomes of three methylotrophs from a single niche uncover genetic and metabolic divergence of Methylophilaceae.</title>
        <authorList>
            <person name="Lapidus A."/>
            <person name="Clum A."/>
            <person name="Labutti K."/>
            <person name="Kaluzhnaya M.G."/>
            <person name="Lim S."/>
            <person name="Beck D.A."/>
            <person name="Glavina Del Rio T."/>
            <person name="Nolan M."/>
            <person name="Mavromatis K."/>
            <person name="Huntemann M."/>
            <person name="Lucas S."/>
            <person name="Lidstrom M.E."/>
            <person name="Ivanova N."/>
            <person name="Chistoserdova L."/>
        </authorList>
    </citation>
    <scope>NUCLEOTIDE SEQUENCE [LARGE SCALE GENOMIC DNA]</scope>
    <source>
        <strain evidence="5">JLW8 / ATCC BAA-1282 / DSM 17540</strain>
    </source>
</reference>
<evidence type="ECO:0000256" key="2">
    <source>
        <dbReference type="ARBA" id="ARBA00023002"/>
    </source>
</evidence>
<dbReference type="GO" id="GO:0016491">
    <property type="term" value="F:oxidoreductase activity"/>
    <property type="evidence" value="ECO:0007669"/>
    <property type="project" value="UniProtKB-KW"/>
</dbReference>
<dbReference type="RefSeq" id="WP_015832042.1">
    <property type="nucleotide sequence ID" value="NC_012968.1"/>
</dbReference>
<accession>C6WVQ8</accession>
<dbReference type="PANTHER" id="PTHR43976:SF16">
    <property type="entry name" value="SHORT-CHAIN DEHYDROGENASE_REDUCTASE FAMILY PROTEIN"/>
    <property type="match status" value="1"/>
</dbReference>
<dbReference type="Pfam" id="PF00106">
    <property type="entry name" value="adh_short"/>
    <property type="match status" value="1"/>
</dbReference>
<sequence>MKSKVAIVTGASSGIGEATAELLTSAGYTVYGTSRNVGKSSRYPFKIITLDVNSEESIQAALKAVIDKEGRIDLVVNNAGFGVAAGGAEESSMSQIQQIFDTNFFGVVRVIKAVVPYMRKQGKGRIINIGSVLGLIPAPYMAAYAATKHAVEGYSESLDHELRTRGIRVSVIEPAYTKTNFEANAPELDSKIEEYAIARKSLSKILKLAVEGGDDPKMVAKVVLKAAEAKHPKVRYAAGKLACRLSLLRRFAPAAMMDKGIRQEMKLDILEKIAG</sequence>
<gene>
    <name evidence="4" type="ordered locus">Mmol_1099</name>
</gene>
<dbReference type="SUPFAM" id="SSF51735">
    <property type="entry name" value="NAD(P)-binding Rossmann-fold domains"/>
    <property type="match status" value="1"/>
</dbReference>
<dbReference type="HOGENOM" id="CLU_010194_2_9_4"/>
<evidence type="ECO:0000313" key="5">
    <source>
        <dbReference type="Proteomes" id="UP000002742"/>
    </source>
</evidence>
<dbReference type="EMBL" id="CP001672">
    <property type="protein sequence ID" value="ACT48007.1"/>
    <property type="molecule type" value="Genomic_DNA"/>
</dbReference>
<dbReference type="PANTHER" id="PTHR43976">
    <property type="entry name" value="SHORT CHAIN DEHYDROGENASE"/>
    <property type="match status" value="1"/>
</dbReference>
<dbReference type="InterPro" id="IPR036291">
    <property type="entry name" value="NAD(P)-bd_dom_sf"/>
</dbReference>
<dbReference type="Proteomes" id="UP000002742">
    <property type="component" value="Chromosome"/>
</dbReference>
<evidence type="ECO:0000256" key="3">
    <source>
        <dbReference type="RuleBase" id="RU000363"/>
    </source>
</evidence>
<dbReference type="STRING" id="583345.Mmol_1099"/>
<keyword evidence="5" id="KW-1185">Reference proteome</keyword>
<dbReference type="PRINTS" id="PR00080">
    <property type="entry name" value="SDRFAMILY"/>
</dbReference>